<name>A0A4S4MPF0_9APHY</name>
<proteinExistence type="predicted"/>
<evidence type="ECO:0000256" key="1">
    <source>
        <dbReference type="SAM" id="MobiDB-lite"/>
    </source>
</evidence>
<dbReference type="EMBL" id="SGPM01000279">
    <property type="protein sequence ID" value="THH27108.1"/>
    <property type="molecule type" value="Genomic_DNA"/>
</dbReference>
<gene>
    <name evidence="2" type="ORF">EUX98_g7084</name>
</gene>
<feature type="region of interest" description="Disordered" evidence="1">
    <location>
        <begin position="370"/>
        <end position="428"/>
    </location>
</feature>
<sequence>MSSASRSSSLAGHRAVPSSALSDSADVDIIADPEILSARRGTPDREFTIYDSKCYTKHPTRRRYYISTPNMEIIPQLPLKDSKIRYFEDGMMGLLEFFKWPQEYDPKCPFAFAAPGNSYLTAFPHQSFFTVDIHGVLPTFADEKAPWFHILGEDYEITDVSPIGEYGRLRHSVLQRLEAALLELASMIKAAGKKLADRGVFTEDETLAKDLLRVGVPVWFIRSAVTFAEFTFIQRSVTFVPARLAFSNVNVMRLGRTLKNAPEWAREQDDDPTLTSLMDRLDIMSVSNQALIKETRKYDPTIATLIAQQPVERYDLEAGRPGITVDELPAEHFMNVENVPEAVAVMDKSAREETETWQVAPEVNVNVGQEEGVASGPGHDGNDSEPPVKKARREGVEQDGRPSAFAMGQVASSSSGSTDLAPAAQVYSDGGLSGPSRLPSFRGSGQVVNIVNPHVVHGQTRGSGSQRAQGAKVVRRANRPTTRGTWVPAEVTGWDAALRFCTVLDAPDGRLLYALPSPHLFYQQDVNSDIGCRMLHNWIRIRRWCLRQVVNGASDGQVLMTNAEWRIALEGKYYQIVDIDPSHPQPSSAKQELAKLPLKPEAAVQEDRQVSKKPAAGKQKDGNYKDRYAKDRLAMRADINVRFGVHAGFPPYSEDGRHKWGGEVLSYAQMAGNEGLRSEIVWELALTNFRVEVLHVDRELCPLLYSGPDNGLERSVSVAHVWSRHGWVTPPWQYHQDEDCLSSTKAGVRGRALARFAHLMSRWPPMEPGDEALTVKWAPEPYELSENEASTVLSFYIRAAHSVLGRLPTIPLVLPASIAQRSPVRGSFDELELDGINVIHDIVKDDI</sequence>
<reference evidence="2 3" key="1">
    <citation type="submission" date="2019-02" db="EMBL/GenBank/DDBJ databases">
        <title>Genome sequencing of the rare red list fungi Antrodiella citrinella (Flaviporus citrinellus).</title>
        <authorList>
            <person name="Buettner E."/>
            <person name="Kellner H."/>
        </authorList>
    </citation>
    <scope>NUCLEOTIDE SEQUENCE [LARGE SCALE GENOMIC DNA]</scope>
    <source>
        <strain evidence="2 3">DSM 108506</strain>
    </source>
</reference>
<dbReference type="AlphaFoldDB" id="A0A4S4MPF0"/>
<feature type="region of interest" description="Disordered" evidence="1">
    <location>
        <begin position="602"/>
        <end position="623"/>
    </location>
</feature>
<feature type="region of interest" description="Disordered" evidence="1">
    <location>
        <begin position="456"/>
        <end position="481"/>
    </location>
</feature>
<protein>
    <submittedName>
        <fullName evidence="2">Uncharacterized protein</fullName>
    </submittedName>
</protein>
<dbReference type="Proteomes" id="UP000308730">
    <property type="component" value="Unassembled WGS sequence"/>
</dbReference>
<organism evidence="2 3">
    <name type="scientific">Antrodiella citrinella</name>
    <dbReference type="NCBI Taxonomy" id="2447956"/>
    <lineage>
        <taxon>Eukaryota</taxon>
        <taxon>Fungi</taxon>
        <taxon>Dikarya</taxon>
        <taxon>Basidiomycota</taxon>
        <taxon>Agaricomycotina</taxon>
        <taxon>Agaricomycetes</taxon>
        <taxon>Polyporales</taxon>
        <taxon>Steccherinaceae</taxon>
        <taxon>Antrodiella</taxon>
    </lineage>
</organism>
<comment type="caution">
    <text evidence="2">The sequence shown here is derived from an EMBL/GenBank/DDBJ whole genome shotgun (WGS) entry which is preliminary data.</text>
</comment>
<keyword evidence="3" id="KW-1185">Reference proteome</keyword>
<accession>A0A4S4MPF0</accession>
<evidence type="ECO:0000313" key="2">
    <source>
        <dbReference type="EMBL" id="THH27108.1"/>
    </source>
</evidence>
<dbReference type="OrthoDB" id="2803447at2759"/>
<evidence type="ECO:0000313" key="3">
    <source>
        <dbReference type="Proteomes" id="UP000308730"/>
    </source>
</evidence>
<feature type="compositionally biased region" description="Basic and acidic residues" evidence="1">
    <location>
        <begin position="380"/>
        <end position="400"/>
    </location>
</feature>